<evidence type="ECO:0000256" key="2">
    <source>
        <dbReference type="ARBA" id="ARBA00022448"/>
    </source>
</evidence>
<evidence type="ECO:0000256" key="4">
    <source>
        <dbReference type="ARBA" id="ARBA00022840"/>
    </source>
</evidence>
<dbReference type="PANTHER" id="PTHR42711:SF5">
    <property type="entry name" value="ABC TRANSPORTER ATP-BINDING PROTEIN NATA"/>
    <property type="match status" value="1"/>
</dbReference>
<dbReference type="SMART" id="SM00382">
    <property type="entry name" value="AAA"/>
    <property type="match status" value="1"/>
</dbReference>
<keyword evidence="7" id="KW-1185">Reference proteome</keyword>
<dbReference type="RefSeq" id="WP_247994445.1">
    <property type="nucleotide sequence ID" value="NZ_CP096019.1"/>
</dbReference>
<keyword evidence="4 6" id="KW-0067">ATP-binding</keyword>
<dbReference type="Pfam" id="PF00005">
    <property type="entry name" value="ABC_tran"/>
    <property type="match status" value="1"/>
</dbReference>
<dbReference type="InterPro" id="IPR003593">
    <property type="entry name" value="AAA+_ATPase"/>
</dbReference>
<reference evidence="6" key="1">
    <citation type="submission" date="2022-04" db="EMBL/GenBank/DDBJ databases">
        <title>Halocatena sp. nov., isolated from a salt lake.</title>
        <authorList>
            <person name="Cui H.-L."/>
        </authorList>
    </citation>
    <scope>NUCLEOTIDE SEQUENCE</scope>
    <source>
        <strain evidence="6">AD-1</strain>
    </source>
</reference>
<dbReference type="Proteomes" id="UP000831768">
    <property type="component" value="Chromosome"/>
</dbReference>
<gene>
    <name evidence="6" type="ORF">MW046_04905</name>
</gene>
<dbReference type="InterPro" id="IPR027417">
    <property type="entry name" value="P-loop_NTPase"/>
</dbReference>
<dbReference type="KEGG" id="haad:MW046_04905"/>
<dbReference type="PROSITE" id="PS50893">
    <property type="entry name" value="ABC_TRANSPORTER_2"/>
    <property type="match status" value="1"/>
</dbReference>
<sequence length="321" mass="35646">MAAIELRGLTKRYEDGTGIDSLTFSVQEGEVFGLIGPRRSGKTTTIRTVLGIQSPTAGQATVLGFDPHNDLRRHKADIGYLPASPRFDESATGAEILDSRGQIKGDDRREELVARFDPPVDRRVRNSSPDELRRLALVGAFMHDPALVIMDEPMVGRGVGGPSFDRHRFTRFIHEERRRGVTVFLASRAVDEVWRLCDRVAVLRDGRLLGTEPVESLRHRCGKVVHLRIATAVTASSFEFDGVHDLDVQTVSFAADSRAGCREPEEKTTSRSSVVTDVSFTFTGDINTLMETLSSYPLLQFDLDEMPLETVFRRLSDATAE</sequence>
<comment type="similarity">
    <text evidence="1">Belongs to the ABC transporter superfamily.</text>
</comment>
<evidence type="ECO:0000256" key="3">
    <source>
        <dbReference type="ARBA" id="ARBA00022741"/>
    </source>
</evidence>
<dbReference type="InterPro" id="IPR050763">
    <property type="entry name" value="ABC_transporter_ATP-binding"/>
</dbReference>
<keyword evidence="3" id="KW-0547">Nucleotide-binding</keyword>
<dbReference type="InterPro" id="IPR003439">
    <property type="entry name" value="ABC_transporter-like_ATP-bd"/>
</dbReference>
<dbReference type="GO" id="GO:0005524">
    <property type="term" value="F:ATP binding"/>
    <property type="evidence" value="ECO:0007669"/>
    <property type="project" value="UniProtKB-KW"/>
</dbReference>
<name>A0A8U0A4L3_9EURY</name>
<evidence type="ECO:0000313" key="7">
    <source>
        <dbReference type="Proteomes" id="UP000831768"/>
    </source>
</evidence>
<protein>
    <submittedName>
        <fullName evidence="6">ABC transporter ATP-binding protein</fullName>
    </submittedName>
</protein>
<proteinExistence type="inferred from homology"/>
<accession>A0A8U0A4L3</accession>
<organism evidence="6 7">
    <name type="scientific">Halocatena salina</name>
    <dbReference type="NCBI Taxonomy" id="2934340"/>
    <lineage>
        <taxon>Archaea</taxon>
        <taxon>Methanobacteriati</taxon>
        <taxon>Methanobacteriota</taxon>
        <taxon>Stenosarchaea group</taxon>
        <taxon>Halobacteria</taxon>
        <taxon>Halobacteriales</taxon>
        <taxon>Natronomonadaceae</taxon>
        <taxon>Halocatena</taxon>
    </lineage>
</organism>
<dbReference type="AlphaFoldDB" id="A0A8U0A4L3"/>
<dbReference type="EMBL" id="CP096019">
    <property type="protein sequence ID" value="UPM43786.1"/>
    <property type="molecule type" value="Genomic_DNA"/>
</dbReference>
<keyword evidence="2" id="KW-0813">Transport</keyword>
<evidence type="ECO:0000259" key="5">
    <source>
        <dbReference type="PROSITE" id="PS50893"/>
    </source>
</evidence>
<dbReference type="PANTHER" id="PTHR42711">
    <property type="entry name" value="ABC TRANSPORTER ATP-BINDING PROTEIN"/>
    <property type="match status" value="1"/>
</dbReference>
<feature type="domain" description="ABC transporter" evidence="5">
    <location>
        <begin position="4"/>
        <end position="230"/>
    </location>
</feature>
<dbReference type="GeneID" id="71927362"/>
<dbReference type="Gene3D" id="3.40.50.300">
    <property type="entry name" value="P-loop containing nucleotide triphosphate hydrolases"/>
    <property type="match status" value="1"/>
</dbReference>
<dbReference type="GO" id="GO:0016887">
    <property type="term" value="F:ATP hydrolysis activity"/>
    <property type="evidence" value="ECO:0007669"/>
    <property type="project" value="InterPro"/>
</dbReference>
<dbReference type="CDD" id="cd03230">
    <property type="entry name" value="ABC_DR_subfamily_A"/>
    <property type="match status" value="1"/>
</dbReference>
<evidence type="ECO:0000256" key="1">
    <source>
        <dbReference type="ARBA" id="ARBA00005417"/>
    </source>
</evidence>
<dbReference type="SUPFAM" id="SSF52540">
    <property type="entry name" value="P-loop containing nucleoside triphosphate hydrolases"/>
    <property type="match status" value="1"/>
</dbReference>
<evidence type="ECO:0000313" key="6">
    <source>
        <dbReference type="EMBL" id="UPM43786.1"/>
    </source>
</evidence>